<proteinExistence type="predicted"/>
<dbReference type="EMBL" id="AY576541">
    <property type="protein sequence ID" value="ABL84263.1"/>
    <property type="molecule type" value="Genomic_DNA"/>
</dbReference>
<dbReference type="InterPro" id="IPR052218">
    <property type="entry name" value="Preflagellin_Peptidase"/>
</dbReference>
<evidence type="ECO:0000256" key="1">
    <source>
        <dbReference type="ARBA" id="ARBA00004651"/>
    </source>
</evidence>
<dbReference type="Pfam" id="PF01478">
    <property type="entry name" value="Peptidase_A24"/>
    <property type="match status" value="1"/>
</dbReference>
<evidence type="ECO:0000313" key="10">
    <source>
        <dbReference type="EMBL" id="SUQ01316.1"/>
    </source>
</evidence>
<dbReference type="GO" id="GO:0004190">
    <property type="term" value="F:aspartic-type endopeptidase activity"/>
    <property type="evidence" value="ECO:0007669"/>
    <property type="project" value="InterPro"/>
</dbReference>
<evidence type="ECO:0000259" key="7">
    <source>
        <dbReference type="Pfam" id="PF01478"/>
    </source>
</evidence>
<dbReference type="PANTHER" id="PTHR36506:SF1">
    <property type="entry name" value="PREFLAGELLIN PEPTIDASE"/>
    <property type="match status" value="1"/>
</dbReference>
<dbReference type="Proteomes" id="UP000255169">
    <property type="component" value="Unassembled WGS sequence"/>
</dbReference>
<keyword evidence="2" id="KW-1003">Cell membrane</keyword>
<dbReference type="RefSeq" id="WP_038251166.1">
    <property type="nucleotide sequence ID" value="NZ_CCYO01000005.1"/>
</dbReference>
<sequence length="140" mass="15438">MEIIHLLLLSLLLLQLLWACYTDIRYRIIGNDLIVSMLFTAMAFSFSYRGSISLIFPLIILTIGFIIFIFGLIGGGDVKMITVLACTLTPMQTYHFITYTAIMGGVVMIIGLVISRSDIKERGVPYGVAIASGFSLSLFS</sequence>
<keyword evidence="5 6" id="KW-0472">Membrane</keyword>
<evidence type="ECO:0000313" key="11">
    <source>
        <dbReference type="Proteomes" id="UP000255169"/>
    </source>
</evidence>
<feature type="domain" description="Prepilin type IV endopeptidase peptidase" evidence="7">
    <location>
        <begin position="11"/>
        <end position="109"/>
    </location>
</feature>
<evidence type="ECO:0000256" key="5">
    <source>
        <dbReference type="ARBA" id="ARBA00023136"/>
    </source>
</evidence>
<dbReference type="AlphaFoldDB" id="A1KY42"/>
<dbReference type="GO" id="GO:0005886">
    <property type="term" value="C:plasma membrane"/>
    <property type="evidence" value="ECO:0007669"/>
    <property type="project" value="UniProtKB-SubCell"/>
</dbReference>
<dbReference type="PATRIC" id="fig|29486.45.peg.1598"/>
<dbReference type="PANTHER" id="PTHR36506">
    <property type="entry name" value="PREFLAGELLIN PEPTIDASE"/>
    <property type="match status" value="1"/>
</dbReference>
<keyword evidence="3 6" id="KW-0812">Transmembrane</keyword>
<organism evidence="8">
    <name type="scientific">Yersinia ruckeri</name>
    <dbReference type="NCBI Taxonomy" id="29486"/>
    <lineage>
        <taxon>Bacteria</taxon>
        <taxon>Pseudomonadati</taxon>
        <taxon>Pseudomonadota</taxon>
        <taxon>Gammaproteobacteria</taxon>
        <taxon>Enterobacterales</taxon>
        <taxon>Yersiniaceae</taxon>
        <taxon>Yersinia</taxon>
    </lineage>
</organism>
<dbReference type="InterPro" id="IPR000045">
    <property type="entry name" value="Prepilin_IV_endopep_pep"/>
</dbReference>
<gene>
    <name evidence="8" type="primary">tadV</name>
    <name evidence="9" type="ORF">CSF007_15290</name>
    <name evidence="10" type="ORF">NCTC10476_02667</name>
</gene>
<dbReference type="GeneID" id="66880654"/>
<evidence type="ECO:0000256" key="6">
    <source>
        <dbReference type="SAM" id="Phobius"/>
    </source>
</evidence>
<dbReference type="EMBL" id="LN681231">
    <property type="protein sequence ID" value="CEK28781.1"/>
    <property type="molecule type" value="Genomic_DNA"/>
</dbReference>
<evidence type="ECO:0000256" key="4">
    <source>
        <dbReference type="ARBA" id="ARBA00022989"/>
    </source>
</evidence>
<dbReference type="EMBL" id="UHJG01000001">
    <property type="protein sequence ID" value="SUQ01316.1"/>
    <property type="molecule type" value="Genomic_DNA"/>
</dbReference>
<evidence type="ECO:0000256" key="3">
    <source>
        <dbReference type="ARBA" id="ARBA00022692"/>
    </source>
</evidence>
<reference evidence="9" key="2">
    <citation type="journal article" date="2015" name="Genome Announc.">
        <title>Complete Genome Sequence of Yersinia ruckeri Strain CSF007-82, Etiologic Agent of Red Mouth Disease in Salmonid Fish.</title>
        <authorList>
            <person name="Nelson M.C."/>
            <person name="LaPatra S.E."/>
            <person name="Welch T.J."/>
            <person name="Graf J."/>
        </authorList>
    </citation>
    <scope>NUCLEOTIDE SEQUENCE</scope>
    <source>
        <strain evidence="9">CSF007-82</strain>
    </source>
</reference>
<evidence type="ECO:0000313" key="9">
    <source>
        <dbReference type="EMBL" id="CEK28781.1"/>
    </source>
</evidence>
<dbReference type="KEGG" id="yrb:UGYR_07500"/>
<dbReference type="OrthoDB" id="5687582at2"/>
<evidence type="ECO:0000256" key="2">
    <source>
        <dbReference type="ARBA" id="ARBA00022475"/>
    </source>
</evidence>
<comment type="subcellular location">
    <subcellularLocation>
        <location evidence="1">Cell membrane</location>
        <topology evidence="1">Multi-pass membrane protein</topology>
    </subcellularLocation>
</comment>
<name>A1KY42_YERRU</name>
<feature type="transmembrane region" description="Helical" evidence="6">
    <location>
        <begin position="94"/>
        <end position="114"/>
    </location>
</feature>
<evidence type="ECO:0000313" key="8">
    <source>
        <dbReference type="EMBL" id="ABL84263.1"/>
    </source>
</evidence>
<keyword evidence="4 6" id="KW-1133">Transmembrane helix</keyword>
<dbReference type="STRING" id="29486.UGYR_07500"/>
<protein>
    <submittedName>
        <fullName evidence="10">Putative tight adherance operon protein</fullName>
    </submittedName>
    <submittedName>
        <fullName evidence="8 9">TadV</fullName>
    </submittedName>
</protein>
<feature type="transmembrane region" description="Helical" evidence="6">
    <location>
        <begin position="55"/>
        <end position="74"/>
    </location>
</feature>
<accession>A1KY42</accession>
<keyword evidence="11" id="KW-1185">Reference proteome</keyword>
<dbReference type="Gene3D" id="1.20.120.1220">
    <property type="match status" value="1"/>
</dbReference>
<reference evidence="10 11" key="3">
    <citation type="submission" date="2018-06" db="EMBL/GenBank/DDBJ databases">
        <authorList>
            <consortium name="Pathogen Informatics"/>
            <person name="Doyle S."/>
        </authorList>
    </citation>
    <scope>NUCLEOTIDE SEQUENCE [LARGE SCALE GENOMIC DNA]</scope>
    <source>
        <strain evidence="10 11">NCTC10476</strain>
    </source>
</reference>
<reference evidence="8" key="1">
    <citation type="submission" date="2006-12" db="EMBL/GenBank/DDBJ databases">
        <title>Yersinia ruckeri tad genes.</title>
        <authorList>
            <person name="Mendez Sotorrio M.J."/>
            <person name="Guijarro J.A."/>
        </authorList>
    </citation>
    <scope>NUCLEOTIDE SEQUENCE</scope>
    <source>
        <strain evidence="8">150</strain>
    </source>
</reference>